<feature type="transmembrane region" description="Helical" evidence="1">
    <location>
        <begin position="150"/>
        <end position="171"/>
    </location>
</feature>
<evidence type="ECO:0000313" key="3">
    <source>
        <dbReference type="Proteomes" id="UP000568380"/>
    </source>
</evidence>
<keyword evidence="3" id="KW-1185">Reference proteome</keyword>
<keyword evidence="1" id="KW-1133">Transmembrane helix</keyword>
<gene>
    <name evidence="2" type="ORF">HNR40_009986</name>
</gene>
<evidence type="ECO:0000256" key="1">
    <source>
        <dbReference type="SAM" id="Phobius"/>
    </source>
</evidence>
<organism evidence="2 3">
    <name type="scientific">Nonomuraea endophytica</name>
    <dbReference type="NCBI Taxonomy" id="714136"/>
    <lineage>
        <taxon>Bacteria</taxon>
        <taxon>Bacillati</taxon>
        <taxon>Actinomycetota</taxon>
        <taxon>Actinomycetes</taxon>
        <taxon>Streptosporangiales</taxon>
        <taxon>Streptosporangiaceae</taxon>
        <taxon>Nonomuraea</taxon>
    </lineage>
</organism>
<dbReference type="EMBL" id="JACHIN010000023">
    <property type="protein sequence ID" value="MBB5084477.1"/>
    <property type="molecule type" value="Genomic_DNA"/>
</dbReference>
<keyword evidence="1" id="KW-0812">Transmembrane</keyword>
<keyword evidence="1" id="KW-0472">Membrane</keyword>
<name>A0A7W8EMY2_9ACTN</name>
<dbReference type="AlphaFoldDB" id="A0A7W8EMY2"/>
<evidence type="ECO:0000313" key="2">
    <source>
        <dbReference type="EMBL" id="MBB5084477.1"/>
    </source>
</evidence>
<reference evidence="2 3" key="1">
    <citation type="submission" date="2020-08" db="EMBL/GenBank/DDBJ databases">
        <title>Genomic Encyclopedia of Type Strains, Phase IV (KMG-IV): sequencing the most valuable type-strain genomes for metagenomic binning, comparative biology and taxonomic classification.</title>
        <authorList>
            <person name="Goeker M."/>
        </authorList>
    </citation>
    <scope>NUCLEOTIDE SEQUENCE [LARGE SCALE GENOMIC DNA]</scope>
    <source>
        <strain evidence="2 3">DSM 45385</strain>
    </source>
</reference>
<feature type="transmembrane region" description="Helical" evidence="1">
    <location>
        <begin position="104"/>
        <end position="130"/>
    </location>
</feature>
<feature type="transmembrane region" description="Helical" evidence="1">
    <location>
        <begin position="235"/>
        <end position="253"/>
    </location>
</feature>
<accession>A0A7W8EMY2</accession>
<feature type="transmembrane region" description="Helical" evidence="1">
    <location>
        <begin position="61"/>
        <end position="83"/>
    </location>
</feature>
<feature type="transmembrane region" description="Helical" evidence="1">
    <location>
        <begin position="20"/>
        <end position="41"/>
    </location>
</feature>
<protein>
    <submittedName>
        <fullName evidence="2">ABC-2 type transport system permease protein</fullName>
    </submittedName>
</protein>
<comment type="caution">
    <text evidence="2">The sequence shown here is derived from an EMBL/GenBank/DDBJ whole genome shotgun (WGS) entry which is preliminary data.</text>
</comment>
<feature type="transmembrane region" description="Helical" evidence="1">
    <location>
        <begin position="178"/>
        <end position="201"/>
    </location>
</feature>
<dbReference type="RefSeq" id="WP_184974488.1">
    <property type="nucleotide sequence ID" value="NZ_JACHIN010000023.1"/>
</dbReference>
<proteinExistence type="predicted"/>
<sequence>MRRAISAEWVKLWSVRSTWWCLMGAAALMVLASVTVAAALGSHNGQPRTERLAATEPVVSAAIFAQFALVALAMLVVTSEYSSGGIRVALQATPIRGRLLAAKALVVAPVMFVTGVVSGAVGAVLTYVLLRMEPFRAPVTLAAGETVGDLVRLGAFCALVGVLTVGAGAALRSAAGTLTVVFLLMMGLPLLIMMTGAPALIDASMRLPMFAGLAFMESVENMTGGPMPYAAGEGLAWLLVWTAAALAAGYVVLRRRDA</sequence>
<dbReference type="Proteomes" id="UP000568380">
    <property type="component" value="Unassembled WGS sequence"/>
</dbReference>